<dbReference type="Proteomes" id="UP000325161">
    <property type="component" value="Chromosome"/>
</dbReference>
<evidence type="ECO:0000313" key="2">
    <source>
        <dbReference type="EMBL" id="QEI08551.1"/>
    </source>
</evidence>
<dbReference type="OrthoDB" id="5294487at2"/>
<reference evidence="2 3" key="1">
    <citation type="submission" date="2019-08" db="EMBL/GenBank/DDBJ databases">
        <title>Amphibian skin-associated Pigmentiphaga: genome sequence and occurrence across geography and hosts.</title>
        <authorList>
            <person name="Bletz M.C."/>
            <person name="Bunk B."/>
            <person name="Sproeer C."/>
            <person name="Biwer P."/>
            <person name="Reiter S."/>
            <person name="Rabemananjara F.C.E."/>
            <person name="Schulz S."/>
            <person name="Overmann J."/>
            <person name="Vences M."/>
        </authorList>
    </citation>
    <scope>NUCLEOTIDE SEQUENCE [LARGE SCALE GENOMIC DNA]</scope>
    <source>
        <strain evidence="2 3">Mada1488</strain>
    </source>
</reference>
<dbReference type="PROSITE" id="PS50914">
    <property type="entry name" value="BON"/>
    <property type="match status" value="2"/>
</dbReference>
<dbReference type="AlphaFoldDB" id="A0A5C0B6J4"/>
<organism evidence="2 3">
    <name type="scientific">Pigmentiphaga aceris</name>
    <dbReference type="NCBI Taxonomy" id="1940612"/>
    <lineage>
        <taxon>Bacteria</taxon>
        <taxon>Pseudomonadati</taxon>
        <taxon>Pseudomonadota</taxon>
        <taxon>Betaproteobacteria</taxon>
        <taxon>Burkholderiales</taxon>
        <taxon>Alcaligenaceae</taxon>
        <taxon>Pigmentiphaga</taxon>
    </lineage>
</organism>
<dbReference type="InterPro" id="IPR051686">
    <property type="entry name" value="Lipoprotein_DolP"/>
</dbReference>
<accession>A0A5C0B6J4</accession>
<dbReference type="PROSITE" id="PS51257">
    <property type="entry name" value="PROKAR_LIPOPROTEIN"/>
    <property type="match status" value="1"/>
</dbReference>
<dbReference type="PANTHER" id="PTHR34606">
    <property type="entry name" value="BON DOMAIN-CONTAINING PROTEIN"/>
    <property type="match status" value="1"/>
</dbReference>
<dbReference type="PANTHER" id="PTHR34606:SF15">
    <property type="entry name" value="BON DOMAIN-CONTAINING PROTEIN"/>
    <property type="match status" value="1"/>
</dbReference>
<gene>
    <name evidence="2" type="ORF">FXN63_23955</name>
</gene>
<sequence length="226" mass="23765">MTRTSIASTLRPIALALAIASGAAVLQACAPILLGGAAMGVGGMAVTDRRSVGIQVEDQNIELKAGSRISEKFGDAVHVNVNAYNRKLLLSGEVPNENAKAEIERLVGSIENLRSVVNDLAVAPASSLTTRANDSVLTGKVKATLIDAKDLFSNAFRVNTDRGNVYLMGIVTEREGKRASQLVSTIPGILKVVAVFDYISEGELQGLSKAEAERQQARANAAPVPQ</sequence>
<dbReference type="Gene3D" id="3.40.1520.20">
    <property type="match status" value="1"/>
</dbReference>
<evidence type="ECO:0000259" key="1">
    <source>
        <dbReference type="PROSITE" id="PS50914"/>
    </source>
</evidence>
<name>A0A5C0B6J4_9BURK</name>
<protein>
    <submittedName>
        <fullName evidence="2">BON domain-containing protein</fullName>
    </submittedName>
</protein>
<dbReference type="InterPro" id="IPR007055">
    <property type="entry name" value="BON_dom"/>
</dbReference>
<feature type="domain" description="BON" evidence="1">
    <location>
        <begin position="57"/>
        <end position="124"/>
    </location>
</feature>
<proteinExistence type="predicted"/>
<dbReference type="RefSeq" id="WP_148818022.1">
    <property type="nucleotide sequence ID" value="NZ_CP043046.1"/>
</dbReference>
<dbReference type="Pfam" id="PF04972">
    <property type="entry name" value="BON"/>
    <property type="match status" value="2"/>
</dbReference>
<feature type="domain" description="BON" evidence="1">
    <location>
        <begin position="133"/>
        <end position="203"/>
    </location>
</feature>
<keyword evidence="3" id="KW-1185">Reference proteome</keyword>
<dbReference type="EMBL" id="CP043046">
    <property type="protein sequence ID" value="QEI08551.1"/>
    <property type="molecule type" value="Genomic_DNA"/>
</dbReference>
<dbReference type="KEGG" id="pacr:FXN63_23955"/>
<evidence type="ECO:0000313" key="3">
    <source>
        <dbReference type="Proteomes" id="UP000325161"/>
    </source>
</evidence>